<keyword evidence="1" id="KW-0812">Transmembrane</keyword>
<dbReference type="EMBL" id="GEBQ01005497">
    <property type="protein sequence ID" value="JAT34480.1"/>
    <property type="molecule type" value="Transcribed_RNA"/>
</dbReference>
<dbReference type="AlphaFoldDB" id="A0A1B6MEW7"/>
<feature type="non-terminal residue" evidence="2">
    <location>
        <position position="1"/>
    </location>
</feature>
<keyword evidence="1" id="KW-1133">Transmembrane helix</keyword>
<accession>A0A1B6MEW7</accession>
<evidence type="ECO:0000313" key="2">
    <source>
        <dbReference type="EMBL" id="JAT34480.1"/>
    </source>
</evidence>
<reference evidence="2" key="1">
    <citation type="submission" date="2015-11" db="EMBL/GenBank/DDBJ databases">
        <title>De novo transcriptome assembly of four potential Pierce s Disease insect vectors from Arizona vineyards.</title>
        <authorList>
            <person name="Tassone E.E."/>
        </authorList>
    </citation>
    <scope>NUCLEOTIDE SEQUENCE</scope>
</reference>
<name>A0A1B6MEW7_9HEMI</name>
<feature type="transmembrane region" description="Helical" evidence="1">
    <location>
        <begin position="12"/>
        <end position="31"/>
    </location>
</feature>
<evidence type="ECO:0000256" key="1">
    <source>
        <dbReference type="SAM" id="Phobius"/>
    </source>
</evidence>
<evidence type="ECO:0008006" key="3">
    <source>
        <dbReference type="Google" id="ProtNLM"/>
    </source>
</evidence>
<organism evidence="2">
    <name type="scientific">Graphocephala atropunctata</name>
    <dbReference type="NCBI Taxonomy" id="36148"/>
    <lineage>
        <taxon>Eukaryota</taxon>
        <taxon>Metazoa</taxon>
        <taxon>Ecdysozoa</taxon>
        <taxon>Arthropoda</taxon>
        <taxon>Hexapoda</taxon>
        <taxon>Insecta</taxon>
        <taxon>Pterygota</taxon>
        <taxon>Neoptera</taxon>
        <taxon>Paraneoptera</taxon>
        <taxon>Hemiptera</taxon>
        <taxon>Auchenorrhyncha</taxon>
        <taxon>Membracoidea</taxon>
        <taxon>Cicadellidae</taxon>
        <taxon>Cicadellinae</taxon>
        <taxon>Cicadellini</taxon>
        <taxon>Graphocephala</taxon>
    </lineage>
</organism>
<feature type="non-terminal residue" evidence="2">
    <location>
        <position position="110"/>
    </location>
</feature>
<sequence>NPCQILSFHWLMKVLIGVFCVCDVFSVLFICRRVPGARLSDKCREINHKAHVDVENIFSSGEEYFFNLPGVYSASDTKTCMVKCCPANYSFASKDNLNCYFSNTSSLNLP</sequence>
<protein>
    <recommendedName>
        <fullName evidence="3">Methuselah N-terminal domain-containing protein</fullName>
    </recommendedName>
</protein>
<proteinExistence type="predicted"/>
<keyword evidence="1" id="KW-0472">Membrane</keyword>
<gene>
    <name evidence="2" type="ORF">g.82</name>
</gene>